<evidence type="ECO:0000256" key="6">
    <source>
        <dbReference type="PROSITE-ProRule" id="PRU00259"/>
    </source>
</evidence>
<comment type="subcellular location">
    <subcellularLocation>
        <location evidence="1">Cell junction</location>
    </subcellularLocation>
</comment>
<feature type="region of interest" description="Disordered" evidence="7">
    <location>
        <begin position="216"/>
        <end position="244"/>
    </location>
</feature>
<keyword evidence="5" id="KW-0965">Cell junction</keyword>
<dbReference type="InterPro" id="IPR000225">
    <property type="entry name" value="Armadillo"/>
</dbReference>
<dbReference type="PROSITE" id="PS50176">
    <property type="entry name" value="ARM_REPEAT"/>
    <property type="match status" value="1"/>
</dbReference>
<dbReference type="GO" id="GO:0005886">
    <property type="term" value="C:plasma membrane"/>
    <property type="evidence" value="ECO:0007669"/>
    <property type="project" value="TreeGrafter"/>
</dbReference>
<comment type="caution">
    <text evidence="8">The sequence shown here is derived from an EMBL/GenBank/DDBJ whole genome shotgun (WGS) entry which is preliminary data.</text>
</comment>
<dbReference type="AlphaFoldDB" id="A0A5A9NW70"/>
<dbReference type="GO" id="GO:0005737">
    <property type="term" value="C:cytoplasm"/>
    <property type="evidence" value="ECO:0007669"/>
    <property type="project" value="TreeGrafter"/>
</dbReference>
<evidence type="ECO:0000256" key="7">
    <source>
        <dbReference type="SAM" id="MobiDB-lite"/>
    </source>
</evidence>
<evidence type="ECO:0000256" key="3">
    <source>
        <dbReference type="ARBA" id="ARBA00022737"/>
    </source>
</evidence>
<evidence type="ECO:0000313" key="9">
    <source>
        <dbReference type="Proteomes" id="UP000324632"/>
    </source>
</evidence>
<evidence type="ECO:0000256" key="5">
    <source>
        <dbReference type="ARBA" id="ARBA00022949"/>
    </source>
</evidence>
<dbReference type="Gene3D" id="1.25.10.10">
    <property type="entry name" value="Leucine-rich Repeat Variant"/>
    <property type="match status" value="1"/>
</dbReference>
<keyword evidence="3" id="KW-0677">Repeat</keyword>
<feature type="compositionally biased region" description="Polar residues" evidence="7">
    <location>
        <begin position="216"/>
        <end position="226"/>
    </location>
</feature>
<dbReference type="GO" id="GO:0098609">
    <property type="term" value="P:cell-cell adhesion"/>
    <property type="evidence" value="ECO:0007669"/>
    <property type="project" value="InterPro"/>
</dbReference>
<evidence type="ECO:0000256" key="4">
    <source>
        <dbReference type="ARBA" id="ARBA00022889"/>
    </source>
</evidence>
<protein>
    <submittedName>
        <fullName evidence="8">Plakophilin-1</fullName>
    </submittedName>
</protein>
<feature type="repeat" description="ARM" evidence="6">
    <location>
        <begin position="273"/>
        <end position="315"/>
    </location>
</feature>
<gene>
    <name evidence="8" type="ORF">E1301_Tti022261</name>
</gene>
<dbReference type="GO" id="GO:0005634">
    <property type="term" value="C:nucleus"/>
    <property type="evidence" value="ECO:0007669"/>
    <property type="project" value="TreeGrafter"/>
</dbReference>
<dbReference type="InterPro" id="IPR011989">
    <property type="entry name" value="ARM-like"/>
</dbReference>
<comment type="similarity">
    <text evidence="2">Belongs to the beta-catenin family.</text>
</comment>
<dbReference type="SMART" id="SM00185">
    <property type="entry name" value="ARM"/>
    <property type="match status" value="5"/>
</dbReference>
<dbReference type="InterPro" id="IPR028435">
    <property type="entry name" value="Plakophilin/d_Catenin"/>
</dbReference>
<feature type="compositionally biased region" description="Low complexity" evidence="7">
    <location>
        <begin position="105"/>
        <end position="123"/>
    </location>
</feature>
<organism evidence="8 9">
    <name type="scientific">Triplophysa tibetana</name>
    <dbReference type="NCBI Taxonomy" id="1572043"/>
    <lineage>
        <taxon>Eukaryota</taxon>
        <taxon>Metazoa</taxon>
        <taxon>Chordata</taxon>
        <taxon>Craniata</taxon>
        <taxon>Vertebrata</taxon>
        <taxon>Euteleostomi</taxon>
        <taxon>Actinopterygii</taxon>
        <taxon>Neopterygii</taxon>
        <taxon>Teleostei</taxon>
        <taxon>Ostariophysi</taxon>
        <taxon>Cypriniformes</taxon>
        <taxon>Nemacheilidae</taxon>
        <taxon>Triplophysa</taxon>
    </lineage>
</organism>
<sequence length="695" mass="75816">MMPEPLKSALSLGMVEDTSLALPSDHQMRSAQQRVLDQVGTIKRTKSRYSSKSVSGLPSPTSPESDSVFSEFKLSSASALGGSSINRGNTMTNGDKHRQNFIQKTTNSHNSSSTQRNSSSTHMSLRNEGLLYAPVKTIPTRPRPTSMFVSKATKSAPELQYYSTNNGSAQRGRYSSEWIEKTVTSPTYNQTHQIHGKDRYGRSVSMNRVTTNVPVKRQPSSLQSYKASKKSFTTTGQTGGFTRDENHQMCGAAYIQHRTFTDEKAKQEVLTLKGIPPLLELLNSPSPQIQETAAAALRNAVFKNQPNKDEVHRAGGIPKVAQLLGESSDETRKHLTDHIKPDLLRTALPALTEKVLEPYSSSTDTTTVSPEVLMNTTACLRNLSSSKLANRQAMRNSKGLIDSLMRYTETCISNDNPDNKALENCVCILHNLTYQLETEMPSAFSKMNALASHARKRTSSSDAGPIGCFSSQSQKVQQESVFDYPVMEDNNPKGVSWLFHSKALQMYLDLMRTSERDATLEASCGALQNLTAPDGIVSNVLSHTVVHKLNGLNTISPLVQSSSPALQNSAVALLGNLSRSTRTGNRNMARQSLPQLVGFVNSGLTKNDSSPQFDGTMATALLSAHSMLKADPELGKSLINPGLISGLSGMSKNMIASNQISQESLVCLTSSWMCSDLLTLRLQQLRLHSHGTPSE</sequence>
<keyword evidence="9" id="KW-1185">Reference proteome</keyword>
<name>A0A5A9NW70_9TELE</name>
<evidence type="ECO:0000313" key="8">
    <source>
        <dbReference type="EMBL" id="KAA0712597.1"/>
    </source>
</evidence>
<evidence type="ECO:0000256" key="1">
    <source>
        <dbReference type="ARBA" id="ARBA00004282"/>
    </source>
</evidence>
<dbReference type="Pfam" id="PF00514">
    <property type="entry name" value="Arm"/>
    <property type="match status" value="2"/>
</dbReference>
<proteinExistence type="inferred from homology"/>
<dbReference type="PANTHER" id="PTHR10372">
    <property type="entry name" value="PLAKOPHILLIN-RELATED"/>
    <property type="match status" value="1"/>
</dbReference>
<feature type="region of interest" description="Disordered" evidence="7">
    <location>
        <begin position="104"/>
        <end position="123"/>
    </location>
</feature>
<evidence type="ECO:0000256" key="2">
    <source>
        <dbReference type="ARBA" id="ARBA00005462"/>
    </source>
</evidence>
<dbReference type="EMBL" id="SOYY01000013">
    <property type="protein sequence ID" value="KAA0712597.1"/>
    <property type="molecule type" value="Genomic_DNA"/>
</dbReference>
<dbReference type="PANTHER" id="PTHR10372:SF3">
    <property type="entry name" value="PLAKOPHILIN-1"/>
    <property type="match status" value="1"/>
</dbReference>
<reference evidence="8 9" key="1">
    <citation type="journal article" date="2019" name="Mol. Ecol. Resour.">
        <title>Chromosome-level genome assembly of Triplophysa tibetana, a fish adapted to the harsh high-altitude environment of the Tibetan Plateau.</title>
        <authorList>
            <person name="Yang X."/>
            <person name="Liu H."/>
            <person name="Ma Z."/>
            <person name="Zou Y."/>
            <person name="Zou M."/>
            <person name="Mao Y."/>
            <person name="Li X."/>
            <person name="Wang H."/>
            <person name="Chen T."/>
            <person name="Wang W."/>
            <person name="Yang R."/>
        </authorList>
    </citation>
    <scope>NUCLEOTIDE SEQUENCE [LARGE SCALE GENOMIC DNA]</scope>
    <source>
        <strain evidence="8">TTIB1903HZAU</strain>
        <tissue evidence="8">Muscle</tissue>
    </source>
</reference>
<dbReference type="InterPro" id="IPR016024">
    <property type="entry name" value="ARM-type_fold"/>
</dbReference>
<dbReference type="Proteomes" id="UP000324632">
    <property type="component" value="Chromosome 13"/>
</dbReference>
<keyword evidence="4" id="KW-0130">Cell adhesion</keyword>
<accession>A0A5A9NW70</accession>
<feature type="compositionally biased region" description="Polar residues" evidence="7">
    <location>
        <begin position="50"/>
        <end position="68"/>
    </location>
</feature>
<dbReference type="SUPFAM" id="SSF48371">
    <property type="entry name" value="ARM repeat"/>
    <property type="match status" value="1"/>
</dbReference>
<dbReference type="GO" id="GO:0048513">
    <property type="term" value="P:animal organ development"/>
    <property type="evidence" value="ECO:0007669"/>
    <property type="project" value="UniProtKB-ARBA"/>
</dbReference>
<feature type="region of interest" description="Disordered" evidence="7">
    <location>
        <begin position="43"/>
        <end position="68"/>
    </location>
</feature>
<dbReference type="GO" id="GO:0005912">
    <property type="term" value="C:adherens junction"/>
    <property type="evidence" value="ECO:0007669"/>
    <property type="project" value="TreeGrafter"/>
</dbReference>